<dbReference type="KEGG" id="sbat:G4Z16_17820"/>
<name>A0A7T1T7T0_9ACTN</name>
<keyword evidence="1" id="KW-0472">Membrane</keyword>
<organism evidence="2 3">
    <name type="scientific">Streptomyces bathyalis</name>
    <dbReference type="NCBI Taxonomy" id="2710756"/>
    <lineage>
        <taxon>Bacteria</taxon>
        <taxon>Bacillati</taxon>
        <taxon>Actinomycetota</taxon>
        <taxon>Actinomycetes</taxon>
        <taxon>Kitasatosporales</taxon>
        <taxon>Streptomycetaceae</taxon>
        <taxon>Streptomyces</taxon>
    </lineage>
</organism>
<gene>
    <name evidence="2" type="ORF">G4Z16_17820</name>
</gene>
<dbReference type="RefSeq" id="WP_197351749.1">
    <property type="nucleotide sequence ID" value="NZ_CP048882.1"/>
</dbReference>
<dbReference type="EMBL" id="CP048882">
    <property type="protein sequence ID" value="QPP07954.1"/>
    <property type="molecule type" value="Genomic_DNA"/>
</dbReference>
<keyword evidence="3" id="KW-1185">Reference proteome</keyword>
<keyword evidence="1" id="KW-1133">Transmembrane helix</keyword>
<proteinExistence type="predicted"/>
<evidence type="ECO:0000313" key="2">
    <source>
        <dbReference type="EMBL" id="QPP07954.1"/>
    </source>
</evidence>
<reference evidence="3" key="1">
    <citation type="submission" date="2020-02" db="EMBL/GenBank/DDBJ databases">
        <title>Streptomyces sp. ASO4wet.</title>
        <authorList>
            <person name="Risdian C."/>
            <person name="Landwehr W."/>
            <person name="Schupp P."/>
            <person name="Wink J."/>
        </authorList>
    </citation>
    <scope>NUCLEOTIDE SEQUENCE [LARGE SCALE GENOMIC DNA]</scope>
    <source>
        <strain evidence="3">ASO4wet</strain>
    </source>
</reference>
<sequence>MTMEPLDLVNSLSAVVSAVAAIVSAVVSLKSSNGRQRPAEANGEDELPPWMIVPSGKLRASEALCPVPA</sequence>
<protein>
    <submittedName>
        <fullName evidence="2">Uncharacterized protein</fullName>
    </submittedName>
</protein>
<evidence type="ECO:0000256" key="1">
    <source>
        <dbReference type="SAM" id="Phobius"/>
    </source>
</evidence>
<evidence type="ECO:0000313" key="3">
    <source>
        <dbReference type="Proteomes" id="UP000595046"/>
    </source>
</evidence>
<feature type="transmembrane region" description="Helical" evidence="1">
    <location>
        <begin position="12"/>
        <end position="29"/>
    </location>
</feature>
<dbReference type="Proteomes" id="UP000595046">
    <property type="component" value="Chromosome"/>
</dbReference>
<dbReference type="AlphaFoldDB" id="A0A7T1T7T0"/>
<accession>A0A7T1T7T0</accession>
<keyword evidence="1" id="KW-0812">Transmembrane</keyword>